<evidence type="ECO:0000259" key="2">
    <source>
        <dbReference type="PROSITE" id="PS51464"/>
    </source>
</evidence>
<dbReference type="PROSITE" id="PS51464">
    <property type="entry name" value="SIS"/>
    <property type="match status" value="2"/>
</dbReference>
<dbReference type="InterPro" id="IPR035490">
    <property type="entry name" value="GlmS/FrlB_SIS"/>
</dbReference>
<comment type="caution">
    <text evidence="3">The sequence shown here is derived from an EMBL/GenBank/DDBJ whole genome shotgun (WGS) entry which is preliminary data.</text>
</comment>
<proteinExistence type="predicted"/>
<reference evidence="4 5" key="1">
    <citation type="journal article" date="2020" name="Cell Host Microbe">
        <title>Functional and Genomic Variation between Human-Derived Isolates of Lachnospiraceae Reveals Inter- and Intra-Species Diversity.</title>
        <authorList>
            <person name="Sorbara M.T."/>
            <person name="Littmann E.R."/>
            <person name="Fontana E."/>
            <person name="Moody T.U."/>
            <person name="Kohout C.E."/>
            <person name="Gjonbalaj M."/>
            <person name="Eaton V."/>
            <person name="Seok R."/>
            <person name="Leiner I.M."/>
            <person name="Pamer E.G."/>
        </authorList>
    </citation>
    <scope>NUCLEOTIDE SEQUENCE [LARGE SCALE GENOMIC DNA]</scope>
    <source>
        <strain evidence="4 5">MSK.1.17</strain>
    </source>
</reference>
<evidence type="ECO:0000313" key="3">
    <source>
        <dbReference type="EMBL" id="MCG4746580.1"/>
    </source>
</evidence>
<feature type="domain" description="SIS" evidence="2">
    <location>
        <begin position="34"/>
        <end position="176"/>
    </location>
</feature>
<dbReference type="InterPro" id="IPR035466">
    <property type="entry name" value="GlmS/AgaS_SIS"/>
</dbReference>
<dbReference type="PANTHER" id="PTHR10937">
    <property type="entry name" value="GLUCOSAMINE--FRUCTOSE-6-PHOSPHATE AMINOTRANSFERASE, ISOMERIZING"/>
    <property type="match status" value="1"/>
</dbReference>
<evidence type="ECO:0000256" key="1">
    <source>
        <dbReference type="ARBA" id="ARBA00022737"/>
    </source>
</evidence>
<dbReference type="InterPro" id="IPR046348">
    <property type="entry name" value="SIS_dom_sf"/>
</dbReference>
<dbReference type="Proteomes" id="UP000669239">
    <property type="component" value="Unassembled WGS sequence"/>
</dbReference>
<dbReference type="CDD" id="cd05008">
    <property type="entry name" value="SIS_GlmS_GlmD_1"/>
    <property type="match status" value="1"/>
</dbReference>
<name>A0AAW5C177_9FIRM</name>
<dbReference type="GO" id="GO:1901135">
    <property type="term" value="P:carbohydrate derivative metabolic process"/>
    <property type="evidence" value="ECO:0007669"/>
    <property type="project" value="InterPro"/>
</dbReference>
<gene>
    <name evidence="4" type="ORF">G5B36_05115</name>
    <name evidence="3" type="ORF">L0N08_14250</name>
</gene>
<sequence length="352" mass="38122">MIDTSCSIFWKEIFQQPKAVADCIAANRDLCRKIGEEVKARGIKTAVLAGRGSSDHANLVGRYLLETKCGMVVSISAPSVVTAYKSAPDYSNVLMIAVSQSGAAQDLFEVMKECDRQGGVCVGITNVEDSLMTQAGSYRLNNHCGPEQSVTAGKSYMTQVTILTMIAAYISGDGELLDTLDKAPEIVAAALTGLEAQVRDVVRFYRETEHLLLVGRGLMDALANEAELKIQETSYLDARCYGSADYRHGPIATAQRFVPYMFFLADEKTDYCGQALLKRLKEEAGIWCTVITNKPELAALGDTSVLLPPEYDGIKAVFTAAVFAQMFSCLCSLSRGFDPDAPKGVSKKTVTV</sequence>
<dbReference type="EMBL" id="JAAITT010000005">
    <property type="protein sequence ID" value="NSJ48079.1"/>
    <property type="molecule type" value="Genomic_DNA"/>
</dbReference>
<dbReference type="Gene3D" id="3.40.50.10490">
    <property type="entry name" value="Glucose-6-phosphate isomerase like protein, domain 1"/>
    <property type="match status" value="2"/>
</dbReference>
<dbReference type="EMBL" id="JAKNGE010000016">
    <property type="protein sequence ID" value="MCG4746580.1"/>
    <property type="molecule type" value="Genomic_DNA"/>
</dbReference>
<dbReference type="CDD" id="cd05009">
    <property type="entry name" value="SIS_GlmS_GlmD_2"/>
    <property type="match status" value="1"/>
</dbReference>
<evidence type="ECO:0000313" key="6">
    <source>
        <dbReference type="Proteomes" id="UP001299608"/>
    </source>
</evidence>
<evidence type="ECO:0000313" key="4">
    <source>
        <dbReference type="EMBL" id="NSJ48079.1"/>
    </source>
</evidence>
<dbReference type="PANTHER" id="PTHR10937:SF8">
    <property type="entry name" value="AMINOTRANSFERASE-RELATED"/>
    <property type="match status" value="1"/>
</dbReference>
<evidence type="ECO:0000313" key="5">
    <source>
        <dbReference type="Proteomes" id="UP000669239"/>
    </source>
</evidence>
<dbReference type="RefSeq" id="WP_165641348.1">
    <property type="nucleotide sequence ID" value="NZ_JAAITT010000005.1"/>
</dbReference>
<dbReference type="Pfam" id="PF01380">
    <property type="entry name" value="SIS"/>
    <property type="match status" value="1"/>
</dbReference>
<protein>
    <submittedName>
        <fullName evidence="3">SIS domain-containing protein</fullName>
    </submittedName>
</protein>
<dbReference type="AlphaFoldDB" id="A0AAW5C177"/>
<organism evidence="3 6">
    <name type="scientific">Enterocloster aldenensis</name>
    <dbReference type="NCBI Taxonomy" id="358742"/>
    <lineage>
        <taxon>Bacteria</taxon>
        <taxon>Bacillati</taxon>
        <taxon>Bacillota</taxon>
        <taxon>Clostridia</taxon>
        <taxon>Lachnospirales</taxon>
        <taxon>Lachnospiraceae</taxon>
        <taxon>Enterocloster</taxon>
    </lineage>
</organism>
<keyword evidence="5" id="KW-1185">Reference proteome</keyword>
<reference evidence="3" key="3">
    <citation type="submission" date="2022-01" db="EMBL/GenBank/DDBJ databases">
        <title>Collection of gut derived symbiotic bacterial strains cultured from healthy donors.</title>
        <authorList>
            <person name="Lin H."/>
            <person name="Kohout C."/>
            <person name="Waligurski E."/>
            <person name="Pamer E.G."/>
        </authorList>
    </citation>
    <scope>NUCLEOTIDE SEQUENCE</scope>
    <source>
        <strain evidence="3">DFI.6.55</strain>
    </source>
</reference>
<dbReference type="GO" id="GO:0097367">
    <property type="term" value="F:carbohydrate derivative binding"/>
    <property type="evidence" value="ECO:0007669"/>
    <property type="project" value="InterPro"/>
</dbReference>
<dbReference type="Proteomes" id="UP001299608">
    <property type="component" value="Unassembled WGS sequence"/>
</dbReference>
<keyword evidence="1" id="KW-0677">Repeat</keyword>
<feature type="domain" description="SIS" evidence="2">
    <location>
        <begin position="201"/>
        <end position="342"/>
    </location>
</feature>
<dbReference type="InterPro" id="IPR001347">
    <property type="entry name" value="SIS_dom"/>
</dbReference>
<accession>A0AAW5C177</accession>
<dbReference type="SUPFAM" id="SSF53697">
    <property type="entry name" value="SIS domain"/>
    <property type="match status" value="1"/>
</dbReference>
<reference evidence="4" key="2">
    <citation type="submission" date="2020-02" db="EMBL/GenBank/DDBJ databases">
        <authorList>
            <person name="Littmann E."/>
            <person name="Sorbara M."/>
        </authorList>
    </citation>
    <scope>NUCLEOTIDE SEQUENCE</scope>
    <source>
        <strain evidence="4">MSK.1.17</strain>
    </source>
</reference>